<feature type="region of interest" description="Disordered" evidence="1">
    <location>
        <begin position="201"/>
        <end position="240"/>
    </location>
</feature>
<feature type="compositionally biased region" description="Polar residues" evidence="1">
    <location>
        <begin position="226"/>
        <end position="238"/>
    </location>
</feature>
<feature type="transmembrane region" description="Helical" evidence="2">
    <location>
        <begin position="331"/>
        <end position="356"/>
    </location>
</feature>
<feature type="transmembrane region" description="Helical" evidence="2">
    <location>
        <begin position="498"/>
        <end position="519"/>
    </location>
</feature>
<dbReference type="EMBL" id="JACAZF010000011">
    <property type="protein sequence ID" value="KAF7292866.1"/>
    <property type="molecule type" value="Genomic_DNA"/>
</dbReference>
<reference evidence="3" key="1">
    <citation type="submission" date="2020-05" db="EMBL/GenBank/DDBJ databases">
        <title>Mycena genomes resolve the evolution of fungal bioluminescence.</title>
        <authorList>
            <person name="Tsai I.J."/>
        </authorList>
    </citation>
    <scope>NUCLEOTIDE SEQUENCE</scope>
    <source>
        <strain evidence="3">171206Taipei</strain>
    </source>
</reference>
<name>A0A8H6S4W1_9AGAR</name>
<feature type="region of interest" description="Disordered" evidence="1">
    <location>
        <begin position="69"/>
        <end position="94"/>
    </location>
</feature>
<dbReference type="RefSeq" id="XP_037215294.1">
    <property type="nucleotide sequence ID" value="XM_037368368.1"/>
</dbReference>
<keyword evidence="2" id="KW-0812">Transmembrane</keyword>
<keyword evidence="4" id="KW-1185">Reference proteome</keyword>
<proteinExistence type="predicted"/>
<evidence type="ECO:0000313" key="4">
    <source>
        <dbReference type="Proteomes" id="UP000636479"/>
    </source>
</evidence>
<protein>
    <submittedName>
        <fullName evidence="3">Uncharacterized protein</fullName>
    </submittedName>
</protein>
<evidence type="ECO:0000256" key="2">
    <source>
        <dbReference type="SAM" id="Phobius"/>
    </source>
</evidence>
<accession>A0A8H6S4W1</accession>
<dbReference type="GeneID" id="59350884"/>
<gene>
    <name evidence="3" type="ORF">MIND_01185600</name>
</gene>
<feature type="compositionally biased region" description="Polar residues" evidence="1">
    <location>
        <begin position="69"/>
        <end position="81"/>
    </location>
</feature>
<organism evidence="3 4">
    <name type="scientific">Mycena indigotica</name>
    <dbReference type="NCBI Taxonomy" id="2126181"/>
    <lineage>
        <taxon>Eukaryota</taxon>
        <taxon>Fungi</taxon>
        <taxon>Dikarya</taxon>
        <taxon>Basidiomycota</taxon>
        <taxon>Agaricomycotina</taxon>
        <taxon>Agaricomycetes</taxon>
        <taxon>Agaricomycetidae</taxon>
        <taxon>Agaricales</taxon>
        <taxon>Marasmiineae</taxon>
        <taxon>Mycenaceae</taxon>
        <taxon>Mycena</taxon>
    </lineage>
</organism>
<evidence type="ECO:0000256" key="1">
    <source>
        <dbReference type="SAM" id="MobiDB-lite"/>
    </source>
</evidence>
<sequence>MNPTPALSMPIHFSLWHRADSHSGSTLPITNREQGRKVNKANIGAPVLLSLPRRFEIYAGDNTMTPAINRSGSLGTNSSRGTIRPCLPIRDKDSPYPLIRSYSLPTPSPSPVSDESDIALPPPAARANSHSPLHIDVRRPLSPIQEQSYVSPVSAFADSEISTLDLAGPVVKSPTKSQRIPTPLATEPPIIPPLNFAPYFPGPHPSQDIVGPPRRPPKAYTPPTRNSVHSAAGSSNGSLHADSFVTAKSVRFEPNGEEDYPEIEDLPDDVEARPATAGPASISNKTPFSPHLTASVVALQSQPLDRHGTFGSATSTTVGSSLRRKRQRFNFATPAFCMFWLGFLFPPCWWVGGWYFTFFAETPATRTLWEHYVRNTRWWAILTCGLGVSPWDRDHTVANAAALRPAKRLPRPKTLLLPRWVRNPTQLAALDGIAYYYPFVSRPPGYVSTGPTPKPFGLLHRYFDDVTRSKLQAVKVAQETPRMMIDPWIGRCRRALCYWILLVALVALGMMGWSFAVGAGKAKY</sequence>
<keyword evidence="2" id="KW-1133">Transmembrane helix</keyword>
<dbReference type="OrthoDB" id="3251367at2759"/>
<evidence type="ECO:0000313" key="3">
    <source>
        <dbReference type="EMBL" id="KAF7292866.1"/>
    </source>
</evidence>
<comment type="caution">
    <text evidence="3">The sequence shown here is derived from an EMBL/GenBank/DDBJ whole genome shotgun (WGS) entry which is preliminary data.</text>
</comment>
<keyword evidence="2" id="KW-0472">Membrane</keyword>
<dbReference type="AlphaFoldDB" id="A0A8H6S4W1"/>
<dbReference type="Proteomes" id="UP000636479">
    <property type="component" value="Unassembled WGS sequence"/>
</dbReference>